<protein>
    <submittedName>
        <fullName evidence="1">Uncharacterized protein</fullName>
    </submittedName>
</protein>
<keyword evidence="2" id="KW-1185">Reference proteome</keyword>
<reference evidence="1 2" key="1">
    <citation type="submission" date="2019-09" db="EMBL/GenBank/DDBJ databases">
        <title>Draft genome of the ectomycorrhizal ascomycete Sphaerosporella brunnea.</title>
        <authorList>
            <consortium name="DOE Joint Genome Institute"/>
            <person name="Benucci G.M."/>
            <person name="Marozzi G."/>
            <person name="Antonielli L."/>
            <person name="Sanchez S."/>
            <person name="Marco P."/>
            <person name="Wang X."/>
            <person name="Falini L.B."/>
            <person name="Barry K."/>
            <person name="Haridas S."/>
            <person name="Lipzen A."/>
            <person name="Labutti K."/>
            <person name="Grigoriev I.V."/>
            <person name="Murat C."/>
            <person name="Martin F."/>
            <person name="Albertini E."/>
            <person name="Donnini D."/>
            <person name="Bonito G."/>
        </authorList>
    </citation>
    <scope>NUCLEOTIDE SEQUENCE [LARGE SCALE GENOMIC DNA]</scope>
    <source>
        <strain evidence="1 2">Sb_GMNB300</strain>
    </source>
</reference>
<comment type="caution">
    <text evidence="1">The sequence shown here is derived from an EMBL/GenBank/DDBJ whole genome shotgun (WGS) entry which is preliminary data.</text>
</comment>
<organism evidence="1 2">
    <name type="scientific">Sphaerosporella brunnea</name>
    <dbReference type="NCBI Taxonomy" id="1250544"/>
    <lineage>
        <taxon>Eukaryota</taxon>
        <taxon>Fungi</taxon>
        <taxon>Dikarya</taxon>
        <taxon>Ascomycota</taxon>
        <taxon>Pezizomycotina</taxon>
        <taxon>Pezizomycetes</taxon>
        <taxon>Pezizales</taxon>
        <taxon>Pyronemataceae</taxon>
        <taxon>Sphaerosporella</taxon>
    </lineage>
</organism>
<evidence type="ECO:0000313" key="2">
    <source>
        <dbReference type="Proteomes" id="UP000326924"/>
    </source>
</evidence>
<evidence type="ECO:0000313" key="1">
    <source>
        <dbReference type="EMBL" id="KAA8902718.1"/>
    </source>
</evidence>
<name>A0A5J5ESU6_9PEZI</name>
<gene>
    <name evidence="1" type="ORF">FN846DRAFT_1022449</name>
</gene>
<proteinExistence type="predicted"/>
<dbReference type="OrthoDB" id="5420280at2759"/>
<dbReference type="EMBL" id="VXIS01000127">
    <property type="protein sequence ID" value="KAA8902718.1"/>
    <property type="molecule type" value="Genomic_DNA"/>
</dbReference>
<sequence>MKQAAKDALGQALQEELHVEDVRGELFVGNRRGLSLAGRLRVLEQQVAEIPSLKIKTASLEDRVSNLTSSLDAYEFLRNRFISTFKRDKLASATEADTRLIAAGNASAHGGDAVVDALLYTGTGGRRDFKAFEKLLTYSEHKETIDVLNTHAGVIASKHKTGSDKFYTLFAEFVKLFRESGDDGFEEGYLDGYPTDVTRAYWAFLNCIDSEVTWVEAAEASD</sequence>
<dbReference type="InParanoid" id="A0A5J5ESU6"/>
<dbReference type="Proteomes" id="UP000326924">
    <property type="component" value="Unassembled WGS sequence"/>
</dbReference>
<dbReference type="AlphaFoldDB" id="A0A5J5ESU6"/>
<accession>A0A5J5ESU6</accession>